<accession>A0A1C1YU36</accession>
<sequence>MRFAIDIGGTHIRVGAASAGFDWQHMHRSRWSDRIRPEEVLDLVAGLIDEWKTGRPRSIGVSIAAVVDGDGLLSGSENLGWAGVNLRHEIEQRFGCPAVIETDVNCGALYELRAGEAQGANSALYVAIGTGVGHAFILNGQLWVGARRGANALGHLVINPDGKPCYCGHLGCLCTVASGRAQSDGKAGAEALEALAQALGAAVTLIEPQRIILAGGALNQPWFDLQALIDLLPAYSFPAALQPHLIRTQAPDPNLCGALLLTQEKT</sequence>
<gene>
    <name evidence="2" type="ORF">AWJ14_07840</name>
</gene>
<dbReference type="SUPFAM" id="SSF53067">
    <property type="entry name" value="Actin-like ATPase domain"/>
    <property type="match status" value="1"/>
</dbReference>
<dbReference type="Pfam" id="PF00480">
    <property type="entry name" value="ROK"/>
    <property type="match status" value="1"/>
</dbReference>
<organism evidence="2 3">
    <name type="scientific">Hoeflea olei</name>
    <dbReference type="NCBI Taxonomy" id="1480615"/>
    <lineage>
        <taxon>Bacteria</taxon>
        <taxon>Pseudomonadati</taxon>
        <taxon>Pseudomonadota</taxon>
        <taxon>Alphaproteobacteria</taxon>
        <taxon>Hyphomicrobiales</taxon>
        <taxon>Rhizobiaceae</taxon>
        <taxon>Hoeflea</taxon>
    </lineage>
</organism>
<dbReference type="InterPro" id="IPR000600">
    <property type="entry name" value="ROK"/>
</dbReference>
<dbReference type="STRING" id="1480615.AWJ14_07840"/>
<evidence type="ECO:0000313" key="2">
    <source>
        <dbReference type="EMBL" id="OCW57053.1"/>
    </source>
</evidence>
<reference evidence="2 3" key="1">
    <citation type="submission" date="2015-12" db="EMBL/GenBank/DDBJ databases">
        <authorList>
            <person name="Shamseldin A."/>
            <person name="Moawad H."/>
            <person name="Abd El-Rahim W.M."/>
            <person name="Sadowsky M.J."/>
        </authorList>
    </citation>
    <scope>NUCLEOTIDE SEQUENCE [LARGE SCALE GENOMIC DNA]</scope>
    <source>
        <strain evidence="2 3">JC234</strain>
    </source>
</reference>
<evidence type="ECO:0000256" key="1">
    <source>
        <dbReference type="ARBA" id="ARBA00006479"/>
    </source>
</evidence>
<name>A0A1C1YU36_9HYPH</name>
<dbReference type="Gene3D" id="3.30.420.40">
    <property type="match status" value="3"/>
</dbReference>
<comment type="similarity">
    <text evidence="1">Belongs to the ROK (NagC/XylR) family.</text>
</comment>
<dbReference type="RefSeq" id="WP_066180319.1">
    <property type="nucleotide sequence ID" value="NZ_LQZT01000023.1"/>
</dbReference>
<evidence type="ECO:0000313" key="3">
    <source>
        <dbReference type="Proteomes" id="UP000094795"/>
    </source>
</evidence>
<dbReference type="PANTHER" id="PTHR18964:SF149">
    <property type="entry name" value="BIFUNCTIONAL UDP-N-ACETYLGLUCOSAMINE 2-EPIMERASE_N-ACETYLMANNOSAMINE KINASE"/>
    <property type="match status" value="1"/>
</dbReference>
<evidence type="ECO:0008006" key="4">
    <source>
        <dbReference type="Google" id="ProtNLM"/>
    </source>
</evidence>
<comment type="caution">
    <text evidence="2">The sequence shown here is derived from an EMBL/GenBank/DDBJ whole genome shotgun (WGS) entry which is preliminary data.</text>
</comment>
<dbReference type="PANTHER" id="PTHR18964">
    <property type="entry name" value="ROK (REPRESSOR, ORF, KINASE) FAMILY"/>
    <property type="match status" value="1"/>
</dbReference>
<dbReference type="EMBL" id="LQZT01000023">
    <property type="protein sequence ID" value="OCW57053.1"/>
    <property type="molecule type" value="Genomic_DNA"/>
</dbReference>
<dbReference type="AlphaFoldDB" id="A0A1C1YU36"/>
<dbReference type="Proteomes" id="UP000094795">
    <property type="component" value="Unassembled WGS sequence"/>
</dbReference>
<keyword evidence="3" id="KW-1185">Reference proteome</keyword>
<proteinExistence type="inferred from homology"/>
<dbReference type="OrthoDB" id="9810372at2"/>
<protein>
    <recommendedName>
        <fullName evidence="4">Sugar kinase</fullName>
    </recommendedName>
</protein>
<dbReference type="InterPro" id="IPR043129">
    <property type="entry name" value="ATPase_NBD"/>
</dbReference>